<evidence type="ECO:0000313" key="2">
    <source>
        <dbReference type="Proteomes" id="UP000198893"/>
    </source>
</evidence>
<dbReference type="RefSeq" id="WP_093118757.1">
    <property type="nucleotide sequence ID" value="NZ_FODS01000014.1"/>
</dbReference>
<dbReference type="Pfam" id="PF09960">
    <property type="entry name" value="DUF2194"/>
    <property type="match status" value="1"/>
</dbReference>
<dbReference type="EMBL" id="FODS01000014">
    <property type="protein sequence ID" value="SEO85232.1"/>
    <property type="molecule type" value="Genomic_DNA"/>
</dbReference>
<dbReference type="InterPro" id="IPR018695">
    <property type="entry name" value="DUF2194"/>
</dbReference>
<reference evidence="1 2" key="1">
    <citation type="submission" date="2016-10" db="EMBL/GenBank/DDBJ databases">
        <authorList>
            <person name="de Groot N.N."/>
        </authorList>
    </citation>
    <scope>NUCLEOTIDE SEQUENCE [LARGE SCALE GENOMIC DNA]</scope>
    <source>
        <strain evidence="1 2">DSM 27842</strain>
    </source>
</reference>
<accession>A0A1H8T2R1</accession>
<sequence length="593" mass="65876">MPLKFFRSARRSDAAQPDRRPRQEVLVLCHGGDLVGLGVMQNTLAALGAARIRYTVLDLAIRRALPAFDRYAALVICTSLLEGLGAEKSRAIEDWVVGGKGVFVAIRCWHSELGSLFGLPSRTKPPLVHSFGLDFRAELAPHVAGLHIDLDEWVFEHIRFVLDPTEPDLDCQIVLKDQNGAAIAWRRAFGQGRVVFWNSDVLQARVLRGILLQGILDAMGTAAAAIAGFATINIDDFPPSISSATPEQILREYPDLDESGFFFGPWLSDMLDLRSRHDLRYSWYCVMDYGATRTGPPDDDAVKEGARILAMRFERAAPLPSDDEIGFHGYSHQIATDAGVSDPQSYREGLQLARRLWQDHVPVPMPTSWVPAGNQYHAVHAQMIATVIPEITTVAGLHSIGAPDQGEYREFGPEPWCEDLYCLPRNNFGYTLRPKQRILLLSQIAGSGAWTHFLHPDDILDEPRPGINPVHVRNPHRQMWQKTNAAGQQGLFREFEAFVEFVTTSFPWLRFVTNSEASTALKRFDAAQVDLRVGPDAIEINSEESSLFYLRVQTGESLSSAQGGRLVWKHAVVGGTLYVADCPSGISVFKISR</sequence>
<dbReference type="OrthoDB" id="9761886at2"/>
<dbReference type="Proteomes" id="UP000198893">
    <property type="component" value="Unassembled WGS sequence"/>
</dbReference>
<gene>
    <name evidence="1" type="ORF">SAMN04490248_11417</name>
</gene>
<dbReference type="STRING" id="569882.SAMN04490248_11417"/>
<name>A0A1H8T2R1_9RHOB</name>
<evidence type="ECO:0008006" key="3">
    <source>
        <dbReference type="Google" id="ProtNLM"/>
    </source>
</evidence>
<dbReference type="AlphaFoldDB" id="A0A1H8T2R1"/>
<keyword evidence="2" id="KW-1185">Reference proteome</keyword>
<dbReference type="InterPro" id="IPR029062">
    <property type="entry name" value="Class_I_gatase-like"/>
</dbReference>
<protein>
    <recommendedName>
        <fullName evidence="3">DUF2194 domain-containing protein</fullName>
    </recommendedName>
</protein>
<proteinExistence type="predicted"/>
<dbReference type="SUPFAM" id="SSF52317">
    <property type="entry name" value="Class I glutamine amidotransferase-like"/>
    <property type="match status" value="1"/>
</dbReference>
<evidence type="ECO:0000313" key="1">
    <source>
        <dbReference type="EMBL" id="SEO85232.1"/>
    </source>
</evidence>
<organism evidence="1 2">
    <name type="scientific">Salinihabitans flavidus</name>
    <dbReference type="NCBI Taxonomy" id="569882"/>
    <lineage>
        <taxon>Bacteria</taxon>
        <taxon>Pseudomonadati</taxon>
        <taxon>Pseudomonadota</taxon>
        <taxon>Alphaproteobacteria</taxon>
        <taxon>Rhodobacterales</taxon>
        <taxon>Roseobacteraceae</taxon>
        <taxon>Salinihabitans</taxon>
    </lineage>
</organism>